<evidence type="ECO:0000313" key="1">
    <source>
        <dbReference type="EMBL" id="GIY60801.1"/>
    </source>
</evidence>
<accession>A0AAV4USC7</accession>
<name>A0AAV4USC7_CAEEX</name>
<organism evidence="1 2">
    <name type="scientific">Caerostris extrusa</name>
    <name type="common">Bark spider</name>
    <name type="synonym">Caerostris bankana</name>
    <dbReference type="NCBI Taxonomy" id="172846"/>
    <lineage>
        <taxon>Eukaryota</taxon>
        <taxon>Metazoa</taxon>
        <taxon>Ecdysozoa</taxon>
        <taxon>Arthropoda</taxon>
        <taxon>Chelicerata</taxon>
        <taxon>Arachnida</taxon>
        <taxon>Araneae</taxon>
        <taxon>Araneomorphae</taxon>
        <taxon>Entelegynae</taxon>
        <taxon>Araneoidea</taxon>
        <taxon>Araneidae</taxon>
        <taxon>Caerostris</taxon>
    </lineage>
</organism>
<evidence type="ECO:0000313" key="2">
    <source>
        <dbReference type="Proteomes" id="UP001054945"/>
    </source>
</evidence>
<proteinExistence type="predicted"/>
<dbReference type="AlphaFoldDB" id="A0AAV4USC7"/>
<reference evidence="1 2" key="1">
    <citation type="submission" date="2021-06" db="EMBL/GenBank/DDBJ databases">
        <title>Caerostris extrusa draft genome.</title>
        <authorList>
            <person name="Kono N."/>
            <person name="Arakawa K."/>
        </authorList>
    </citation>
    <scope>NUCLEOTIDE SEQUENCE [LARGE SCALE GENOMIC DNA]</scope>
</reference>
<sequence length="140" mass="15496">MHSDDTPHSSQMDWPSAAVICETGLDPHDEDPDVDGMLTLDSTLGEVLVNLKLSLTVTEHCLQTRTEPPNYRECESNDVLSGLFCLLSTFLSAFLPLEQSARLVPGPLISKLDKSSSHYFRTDECYMEDPTMSTGRSEDA</sequence>
<comment type="caution">
    <text evidence="1">The sequence shown here is derived from an EMBL/GenBank/DDBJ whole genome shotgun (WGS) entry which is preliminary data.</text>
</comment>
<protein>
    <submittedName>
        <fullName evidence="1">Uncharacterized protein</fullName>
    </submittedName>
</protein>
<dbReference type="EMBL" id="BPLR01013378">
    <property type="protein sequence ID" value="GIY60801.1"/>
    <property type="molecule type" value="Genomic_DNA"/>
</dbReference>
<keyword evidence="2" id="KW-1185">Reference proteome</keyword>
<dbReference type="Proteomes" id="UP001054945">
    <property type="component" value="Unassembled WGS sequence"/>
</dbReference>
<gene>
    <name evidence="1" type="ORF">CEXT_665471</name>
</gene>